<feature type="compositionally biased region" description="Acidic residues" evidence="1">
    <location>
        <begin position="167"/>
        <end position="178"/>
    </location>
</feature>
<name>A0A5C3KYT0_COPMA</name>
<protein>
    <submittedName>
        <fullName evidence="2">Uncharacterized protein</fullName>
    </submittedName>
</protein>
<reference evidence="2 3" key="1">
    <citation type="journal article" date="2019" name="Nat. Ecol. Evol.">
        <title>Megaphylogeny resolves global patterns of mushroom evolution.</title>
        <authorList>
            <person name="Varga T."/>
            <person name="Krizsan K."/>
            <person name="Foldi C."/>
            <person name="Dima B."/>
            <person name="Sanchez-Garcia M."/>
            <person name="Sanchez-Ramirez S."/>
            <person name="Szollosi G.J."/>
            <person name="Szarkandi J.G."/>
            <person name="Papp V."/>
            <person name="Albert L."/>
            <person name="Andreopoulos W."/>
            <person name="Angelini C."/>
            <person name="Antonin V."/>
            <person name="Barry K.W."/>
            <person name="Bougher N.L."/>
            <person name="Buchanan P."/>
            <person name="Buyck B."/>
            <person name="Bense V."/>
            <person name="Catcheside P."/>
            <person name="Chovatia M."/>
            <person name="Cooper J."/>
            <person name="Damon W."/>
            <person name="Desjardin D."/>
            <person name="Finy P."/>
            <person name="Geml J."/>
            <person name="Haridas S."/>
            <person name="Hughes K."/>
            <person name="Justo A."/>
            <person name="Karasinski D."/>
            <person name="Kautmanova I."/>
            <person name="Kiss B."/>
            <person name="Kocsube S."/>
            <person name="Kotiranta H."/>
            <person name="LaButti K.M."/>
            <person name="Lechner B.E."/>
            <person name="Liimatainen K."/>
            <person name="Lipzen A."/>
            <person name="Lukacs Z."/>
            <person name="Mihaltcheva S."/>
            <person name="Morgado L.N."/>
            <person name="Niskanen T."/>
            <person name="Noordeloos M.E."/>
            <person name="Ohm R.A."/>
            <person name="Ortiz-Santana B."/>
            <person name="Ovrebo C."/>
            <person name="Racz N."/>
            <person name="Riley R."/>
            <person name="Savchenko A."/>
            <person name="Shiryaev A."/>
            <person name="Soop K."/>
            <person name="Spirin V."/>
            <person name="Szebenyi C."/>
            <person name="Tomsovsky M."/>
            <person name="Tulloss R.E."/>
            <person name="Uehling J."/>
            <person name="Grigoriev I.V."/>
            <person name="Vagvolgyi C."/>
            <person name="Papp T."/>
            <person name="Martin F.M."/>
            <person name="Miettinen O."/>
            <person name="Hibbett D.S."/>
            <person name="Nagy L.G."/>
        </authorList>
    </citation>
    <scope>NUCLEOTIDE SEQUENCE [LARGE SCALE GENOMIC DNA]</scope>
    <source>
        <strain evidence="2 3">CBS 121175</strain>
    </source>
</reference>
<evidence type="ECO:0000313" key="2">
    <source>
        <dbReference type="EMBL" id="TFK25809.1"/>
    </source>
</evidence>
<feature type="region of interest" description="Disordered" evidence="1">
    <location>
        <begin position="146"/>
        <end position="178"/>
    </location>
</feature>
<dbReference type="OrthoDB" id="2497589at2759"/>
<feature type="compositionally biased region" description="Basic and acidic residues" evidence="1">
    <location>
        <begin position="153"/>
        <end position="166"/>
    </location>
</feature>
<organism evidence="2 3">
    <name type="scientific">Coprinopsis marcescibilis</name>
    <name type="common">Agaric fungus</name>
    <name type="synonym">Psathyrella marcescibilis</name>
    <dbReference type="NCBI Taxonomy" id="230819"/>
    <lineage>
        <taxon>Eukaryota</taxon>
        <taxon>Fungi</taxon>
        <taxon>Dikarya</taxon>
        <taxon>Basidiomycota</taxon>
        <taxon>Agaricomycotina</taxon>
        <taxon>Agaricomycetes</taxon>
        <taxon>Agaricomycetidae</taxon>
        <taxon>Agaricales</taxon>
        <taxon>Agaricineae</taxon>
        <taxon>Psathyrellaceae</taxon>
        <taxon>Coprinopsis</taxon>
    </lineage>
</organism>
<feature type="region of interest" description="Disordered" evidence="1">
    <location>
        <begin position="1"/>
        <end position="92"/>
    </location>
</feature>
<accession>A0A5C3KYT0</accession>
<dbReference type="AlphaFoldDB" id="A0A5C3KYT0"/>
<evidence type="ECO:0000313" key="3">
    <source>
        <dbReference type="Proteomes" id="UP000307440"/>
    </source>
</evidence>
<proteinExistence type="predicted"/>
<dbReference type="STRING" id="230819.A0A5C3KYT0"/>
<gene>
    <name evidence="2" type="ORF">FA15DRAFT_329876</name>
</gene>
<feature type="compositionally biased region" description="Basic and acidic residues" evidence="1">
    <location>
        <begin position="1"/>
        <end position="15"/>
    </location>
</feature>
<sequence length="178" mass="18636">MPAKKRGAETEEGPRATKAQKTANGKKKAASAKPKQPPPISGTEFKEKALPLHVHITNTPPSIAETPKKKEGEEDEAAEHIGSAGVATNPGAPTDPGFIGSLTLLPSIFSTGSYGWKGAKHLTIELEGAEGEKVKVMLNINATVLGSRPPAKNGKEVIDESEHVEGSDVDEEAATVDQ</sequence>
<evidence type="ECO:0000256" key="1">
    <source>
        <dbReference type="SAM" id="MobiDB-lite"/>
    </source>
</evidence>
<dbReference type="EMBL" id="ML210182">
    <property type="protein sequence ID" value="TFK25809.1"/>
    <property type="molecule type" value="Genomic_DNA"/>
</dbReference>
<keyword evidence="3" id="KW-1185">Reference proteome</keyword>
<dbReference type="Proteomes" id="UP000307440">
    <property type="component" value="Unassembled WGS sequence"/>
</dbReference>